<organism evidence="1 2">
    <name type="scientific">Echria macrotheca</name>
    <dbReference type="NCBI Taxonomy" id="438768"/>
    <lineage>
        <taxon>Eukaryota</taxon>
        <taxon>Fungi</taxon>
        <taxon>Dikarya</taxon>
        <taxon>Ascomycota</taxon>
        <taxon>Pezizomycotina</taxon>
        <taxon>Sordariomycetes</taxon>
        <taxon>Sordariomycetidae</taxon>
        <taxon>Sordariales</taxon>
        <taxon>Schizotheciaceae</taxon>
        <taxon>Echria</taxon>
    </lineage>
</organism>
<dbReference type="AlphaFoldDB" id="A0AAJ0F771"/>
<comment type="caution">
    <text evidence="1">The sequence shown here is derived from an EMBL/GenBank/DDBJ whole genome shotgun (WGS) entry which is preliminary data.</text>
</comment>
<evidence type="ECO:0000313" key="1">
    <source>
        <dbReference type="EMBL" id="KAK1750869.1"/>
    </source>
</evidence>
<dbReference type="EMBL" id="MU839844">
    <property type="protein sequence ID" value="KAK1750869.1"/>
    <property type="molecule type" value="Genomic_DNA"/>
</dbReference>
<sequence length="251" mass="27321">MTAVCRVCNDPLELTMDPEESGDESQTVPDDLELGCGCHYHWQCLLDQASEVATSLKCPACGTYLPVNQSGASSTNSFSPAGPILTRYTNEGGVQEDLDILPVLTEEAFLAAHPEARPARAMHTMASEGDVTGIVSLLADVDTDEDVDSTAPQLLRWTDRLNGGRSALHVAIEANQEEVFWLLLWLGSGVKTDFFPQPVIQSASDLGLPRREVPLDEDIRFIADESGRVPAQIMAEMGAPWSRYVEGELFN</sequence>
<dbReference type="Proteomes" id="UP001239445">
    <property type="component" value="Unassembled WGS sequence"/>
</dbReference>
<name>A0AAJ0F771_9PEZI</name>
<gene>
    <name evidence="1" type="ORF">QBC47DRAFT_88608</name>
</gene>
<keyword evidence="2" id="KW-1185">Reference proteome</keyword>
<proteinExistence type="predicted"/>
<protein>
    <submittedName>
        <fullName evidence="1">Uncharacterized protein</fullName>
    </submittedName>
</protein>
<reference evidence="1" key="1">
    <citation type="submission" date="2023-06" db="EMBL/GenBank/DDBJ databases">
        <title>Genome-scale phylogeny and comparative genomics of the fungal order Sordariales.</title>
        <authorList>
            <consortium name="Lawrence Berkeley National Laboratory"/>
            <person name="Hensen N."/>
            <person name="Bonometti L."/>
            <person name="Westerberg I."/>
            <person name="Brannstrom I.O."/>
            <person name="Guillou S."/>
            <person name="Cros-Aarteil S."/>
            <person name="Calhoun S."/>
            <person name="Haridas S."/>
            <person name="Kuo A."/>
            <person name="Mondo S."/>
            <person name="Pangilinan J."/>
            <person name="Riley R."/>
            <person name="Labutti K."/>
            <person name="Andreopoulos B."/>
            <person name="Lipzen A."/>
            <person name="Chen C."/>
            <person name="Yanf M."/>
            <person name="Daum C."/>
            <person name="Ng V."/>
            <person name="Clum A."/>
            <person name="Steindorff A."/>
            <person name="Ohm R."/>
            <person name="Martin F."/>
            <person name="Silar P."/>
            <person name="Natvig D."/>
            <person name="Lalanne C."/>
            <person name="Gautier V."/>
            <person name="Ament-Velasquez S.L."/>
            <person name="Kruys A."/>
            <person name="Hutchinson M.I."/>
            <person name="Powell A.J."/>
            <person name="Barry K."/>
            <person name="Miller A.N."/>
            <person name="Grigoriev I.V."/>
            <person name="Debuchy R."/>
            <person name="Gladieux P."/>
            <person name="Thoren M.H."/>
            <person name="Johannesson H."/>
        </authorList>
    </citation>
    <scope>NUCLEOTIDE SEQUENCE</scope>
    <source>
        <strain evidence="1">PSN4</strain>
    </source>
</reference>
<evidence type="ECO:0000313" key="2">
    <source>
        <dbReference type="Proteomes" id="UP001239445"/>
    </source>
</evidence>
<accession>A0AAJ0F771</accession>